<gene>
    <name evidence="1" type="ORF">PHACADRAFT_89734</name>
</gene>
<dbReference type="KEGG" id="pco:PHACADRAFT_89734"/>
<accession>K5W401</accession>
<reference evidence="1 2" key="1">
    <citation type="journal article" date="2012" name="BMC Genomics">
        <title>Comparative genomics of the white-rot fungi, Phanerochaete carnosa and P. chrysosporium, to elucidate the genetic basis of the distinct wood types they colonize.</title>
        <authorList>
            <person name="Suzuki H."/>
            <person name="MacDonald J."/>
            <person name="Syed K."/>
            <person name="Salamov A."/>
            <person name="Hori C."/>
            <person name="Aerts A."/>
            <person name="Henrissat B."/>
            <person name="Wiebenga A."/>
            <person name="vanKuyk P.A."/>
            <person name="Barry K."/>
            <person name="Lindquist E."/>
            <person name="LaButti K."/>
            <person name="Lapidus A."/>
            <person name="Lucas S."/>
            <person name="Coutinho P."/>
            <person name="Gong Y."/>
            <person name="Samejima M."/>
            <person name="Mahadevan R."/>
            <person name="Abou-Zaid M."/>
            <person name="de Vries R.P."/>
            <person name="Igarashi K."/>
            <person name="Yadav J.S."/>
            <person name="Grigoriev I.V."/>
            <person name="Master E.R."/>
        </authorList>
    </citation>
    <scope>NUCLEOTIDE SEQUENCE [LARGE SCALE GENOMIC DNA]</scope>
    <source>
        <strain evidence="1 2">HHB-10118-sp</strain>
    </source>
</reference>
<dbReference type="RefSeq" id="XP_007393928.1">
    <property type="nucleotide sequence ID" value="XM_007393866.1"/>
</dbReference>
<organism evidence="1 2">
    <name type="scientific">Phanerochaete carnosa (strain HHB-10118-sp)</name>
    <name type="common">White-rot fungus</name>
    <name type="synonym">Peniophora carnosa</name>
    <dbReference type="NCBI Taxonomy" id="650164"/>
    <lineage>
        <taxon>Eukaryota</taxon>
        <taxon>Fungi</taxon>
        <taxon>Dikarya</taxon>
        <taxon>Basidiomycota</taxon>
        <taxon>Agaricomycotina</taxon>
        <taxon>Agaricomycetes</taxon>
        <taxon>Polyporales</taxon>
        <taxon>Phanerochaetaceae</taxon>
        <taxon>Phanerochaete</taxon>
    </lineage>
</organism>
<dbReference type="HOGENOM" id="CLU_032928_0_0_1"/>
<dbReference type="InParanoid" id="K5W401"/>
<sequence length="478" mass="54087">MDSAVPSADNIWRQWLAWCESNSTRLPQAGRLTDHIPSGDHSGPFPAFESSWEQLPPELHYRIYGFLANSDIRADISRLSLVSHAWSRQFRPRLFTSLKLNSGEDCHILYGILRSPLSAWLAEHVTKLRFGDTCFPDPHLWMTLVRLLPACRGIDTRYQRQFTPNIIPRRISYSAELKSSLRNITTLKLDNCEFPSLRILLRTLGDITFLEAVHFRNVTWSGDPLLTIDIASNISNGTFRHVRSIILWYCTSGVAVPAWILAAAGTRHSFSRRQTIDLAVPAETWAIIKFMRMFFCDITLRDSLFHVTEATPGEFCSSYRWFVVLMRYSQDNYKFIGSLRAGPSSNGILRTCAYISVQIVRAGTTPSSNGAGNETWSVSDIALADSGDELQFDYFYHDSCDWSAVTSLLPVLPRLHQFQVLCGKGYSEAHFHALSAKVMEAVNIHPTVTVQYDPSMPDGRFLQPTFFDLDEADLMAAQ</sequence>
<proteinExistence type="predicted"/>
<dbReference type="AlphaFoldDB" id="K5W401"/>
<name>K5W401_PHACS</name>
<dbReference type="EMBL" id="JH930470">
    <property type="protein sequence ID" value="EKM58623.1"/>
    <property type="molecule type" value="Genomic_DNA"/>
</dbReference>
<dbReference type="Proteomes" id="UP000008370">
    <property type="component" value="Unassembled WGS sequence"/>
</dbReference>
<keyword evidence="2" id="KW-1185">Reference proteome</keyword>
<evidence type="ECO:0000313" key="2">
    <source>
        <dbReference type="Proteomes" id="UP000008370"/>
    </source>
</evidence>
<evidence type="ECO:0008006" key="3">
    <source>
        <dbReference type="Google" id="ProtNLM"/>
    </source>
</evidence>
<protein>
    <recommendedName>
        <fullName evidence="3">F-box domain-containing protein</fullName>
    </recommendedName>
</protein>
<evidence type="ECO:0000313" key="1">
    <source>
        <dbReference type="EMBL" id="EKM58623.1"/>
    </source>
</evidence>
<dbReference type="GeneID" id="18920656"/>